<evidence type="ECO:0000313" key="3">
    <source>
        <dbReference type="EMBL" id="ADV82838.1"/>
    </source>
</evidence>
<keyword evidence="4" id="KW-1185">Reference proteome</keyword>
<dbReference type="eggNOG" id="ENOG502Z8R4">
    <property type="taxonomic scope" value="Bacteria"/>
</dbReference>
<dbReference type="RefSeq" id="WP_013568571.1">
    <property type="nucleotide sequence ID" value="NC_014963.1"/>
</dbReference>
<feature type="compositionally biased region" description="Pro residues" evidence="1">
    <location>
        <begin position="813"/>
        <end position="828"/>
    </location>
</feature>
<feature type="region of interest" description="Disordered" evidence="1">
    <location>
        <begin position="571"/>
        <end position="591"/>
    </location>
</feature>
<evidence type="ECO:0000313" key="4">
    <source>
        <dbReference type="Proteomes" id="UP000006844"/>
    </source>
</evidence>
<dbReference type="KEGG" id="tsa:AciPR4_2034"/>
<dbReference type="OrthoDB" id="7052005at2"/>
<accession>E8V7C5</accession>
<feature type="signal peptide" evidence="2">
    <location>
        <begin position="1"/>
        <end position="20"/>
    </location>
</feature>
<name>E8V7C5_TERSS</name>
<feature type="compositionally biased region" description="Low complexity" evidence="1">
    <location>
        <begin position="854"/>
        <end position="863"/>
    </location>
</feature>
<feature type="compositionally biased region" description="Pro residues" evidence="1">
    <location>
        <begin position="841"/>
        <end position="853"/>
    </location>
</feature>
<evidence type="ECO:0000256" key="2">
    <source>
        <dbReference type="SAM" id="SignalP"/>
    </source>
</evidence>
<dbReference type="HOGENOM" id="CLU_342222_0_0_0"/>
<dbReference type="EMBL" id="CP002467">
    <property type="protein sequence ID" value="ADV82838.1"/>
    <property type="molecule type" value="Genomic_DNA"/>
</dbReference>
<gene>
    <name evidence="3" type="ordered locus">AciPR4_2034</name>
</gene>
<feature type="compositionally biased region" description="Low complexity" evidence="1">
    <location>
        <begin position="829"/>
        <end position="840"/>
    </location>
</feature>
<feature type="compositionally biased region" description="Basic and acidic residues" evidence="1">
    <location>
        <begin position="386"/>
        <end position="397"/>
    </location>
</feature>
<feature type="region of interest" description="Disordered" evidence="1">
    <location>
        <begin position="386"/>
        <end position="409"/>
    </location>
</feature>
<sequence>MKKLLPCLALLVLLAPNLQAADTARFDLSGPKIEVKVTRGDTVLPISQVPNLQPGDKIWLHPDLPPTQSAHLLLVAVFLRGTTNPPPDIWFTRLETWDKKTRAEGVTITVPEEAQQALLFVAPETGGDFSTLKSAVKGRPGIFIRASADLNEASFEQARIERYLDAMRTVPQDDQKAIAEHSQKLAATLNLKPNPDCFKLPVDQQVTCLRQSGSQTLLEDGHGQTVAAMLSNGTSSDFINAAAATPLGGAGVYSAYVGAIVDAVRLMSGLHTAQYQYIPAIQFPQNQTLNLRLNAPPSFLNPKSVIVIGLPAIQKAVPPPLRPHDAHQVACLLQPKMILPLEGAPLVFSTGFAHDLVLRLKEGGNLPLKPDAFEGGLEVDRNASARKPLHDAGDAKPAETSSAPKGLTTEGTVHGFWGFDAFEGPTIAIQQLPGKDWKIVGNNQLTAGQDNQLVLSGTATACIDRIQITTEKGRPVDVDFKPAPAPPNSDTPPANTLELHVALKNISPGGYSLHIRQFGSTTEDKLDLKGYTGAIHLEKLAMHPGDRTAVLTGAELGDVEMVEIEGVTFKPEKSASGPSLQLTAEKGVSPADQATAQAKLRDGRTMPVKITLQSARPGLTLLSKTSTPEAADKTMPITLGDEKAIHVTAPMTFVVQSDKAFPRTQKIEVSTVDGSVKTMLSLADASLVLQDEKTAIATITPLKAFGPSAFGPLQMRPVADDGTTGEWMPLGILVRTPALTNITCTATDCTLTGSNLFLLSSVGTTADAASAKPVPTGYAAGSLTVPVTGDHSKLYLTLRDDPATPATVAVPGAEPPPVPVPAAAPAPDPATNIAPAAPATTPTPTPEPTPPASAPTSTPVPKS</sequence>
<keyword evidence="2" id="KW-0732">Signal</keyword>
<organism evidence="3 4">
    <name type="scientific">Terriglobus saanensis (strain ATCC BAA-1853 / DSM 23119 / SP1PR4)</name>
    <dbReference type="NCBI Taxonomy" id="401053"/>
    <lineage>
        <taxon>Bacteria</taxon>
        <taxon>Pseudomonadati</taxon>
        <taxon>Acidobacteriota</taxon>
        <taxon>Terriglobia</taxon>
        <taxon>Terriglobales</taxon>
        <taxon>Acidobacteriaceae</taxon>
        <taxon>Terriglobus</taxon>
    </lineage>
</organism>
<evidence type="ECO:0000256" key="1">
    <source>
        <dbReference type="SAM" id="MobiDB-lite"/>
    </source>
</evidence>
<dbReference type="AlphaFoldDB" id="E8V7C5"/>
<feature type="region of interest" description="Disordered" evidence="1">
    <location>
        <begin position="806"/>
        <end position="863"/>
    </location>
</feature>
<feature type="chain" id="PRO_5003232483" evidence="2">
    <location>
        <begin position="21"/>
        <end position="863"/>
    </location>
</feature>
<dbReference type="Proteomes" id="UP000006844">
    <property type="component" value="Chromosome"/>
</dbReference>
<proteinExistence type="predicted"/>
<reference evidence="3 4" key="1">
    <citation type="journal article" date="2012" name="Stand. Genomic Sci.">
        <title>Complete genome sequence of Terriglobus saanensis type strain SP1PR4(T), an Acidobacteria from tundra soil.</title>
        <authorList>
            <person name="Rawat S.R."/>
            <person name="Mannisto M.K."/>
            <person name="Starovoytov V."/>
            <person name="Goodwin L."/>
            <person name="Nolan M."/>
            <person name="Hauser L."/>
            <person name="Land M."/>
            <person name="Davenport K.W."/>
            <person name="Woyke T."/>
            <person name="Haggblom M.M."/>
        </authorList>
    </citation>
    <scope>NUCLEOTIDE SEQUENCE</scope>
    <source>
        <strain evidence="4">ATCC BAA-1853 / DSM 23119 / SP1PR4</strain>
    </source>
</reference>
<protein>
    <submittedName>
        <fullName evidence="3">Uncharacterized protein</fullName>
    </submittedName>
</protein>